<proteinExistence type="predicted"/>
<evidence type="ECO:0000313" key="2">
    <source>
        <dbReference type="EMBL" id="GAG50560.1"/>
    </source>
</evidence>
<gene>
    <name evidence="2" type="ORF">S01H1_77370</name>
</gene>
<keyword evidence="1" id="KW-0812">Transmembrane</keyword>
<sequence>MAVNHYIPGVDDFKNTYLTIKFELLKHIKRKRILITLIIAILIPLIFFAVPPLLGLDYADTANGFASSNLGFINMLIIIS</sequence>
<name>X0Y485_9ZZZZ</name>
<accession>X0Y485</accession>
<protein>
    <submittedName>
        <fullName evidence="2">Uncharacterized protein</fullName>
    </submittedName>
</protein>
<keyword evidence="1" id="KW-0472">Membrane</keyword>
<keyword evidence="1" id="KW-1133">Transmembrane helix</keyword>
<reference evidence="2" key="1">
    <citation type="journal article" date="2014" name="Front. Microbiol.">
        <title>High frequency of phylogenetically diverse reductive dehalogenase-homologous genes in deep subseafloor sedimentary metagenomes.</title>
        <authorList>
            <person name="Kawai M."/>
            <person name="Futagami T."/>
            <person name="Toyoda A."/>
            <person name="Takaki Y."/>
            <person name="Nishi S."/>
            <person name="Hori S."/>
            <person name="Arai W."/>
            <person name="Tsubouchi T."/>
            <person name="Morono Y."/>
            <person name="Uchiyama I."/>
            <person name="Ito T."/>
            <person name="Fujiyama A."/>
            <person name="Inagaki F."/>
            <person name="Takami H."/>
        </authorList>
    </citation>
    <scope>NUCLEOTIDE SEQUENCE</scope>
    <source>
        <strain evidence="2">Expedition CK06-06</strain>
    </source>
</reference>
<dbReference type="EMBL" id="BARS01051992">
    <property type="protein sequence ID" value="GAG50560.1"/>
    <property type="molecule type" value="Genomic_DNA"/>
</dbReference>
<evidence type="ECO:0000256" key="1">
    <source>
        <dbReference type="SAM" id="Phobius"/>
    </source>
</evidence>
<comment type="caution">
    <text evidence="2">The sequence shown here is derived from an EMBL/GenBank/DDBJ whole genome shotgun (WGS) entry which is preliminary data.</text>
</comment>
<feature type="non-terminal residue" evidence="2">
    <location>
        <position position="80"/>
    </location>
</feature>
<feature type="transmembrane region" description="Helical" evidence="1">
    <location>
        <begin position="33"/>
        <end position="50"/>
    </location>
</feature>
<dbReference type="AlphaFoldDB" id="X0Y485"/>
<organism evidence="2">
    <name type="scientific">marine sediment metagenome</name>
    <dbReference type="NCBI Taxonomy" id="412755"/>
    <lineage>
        <taxon>unclassified sequences</taxon>
        <taxon>metagenomes</taxon>
        <taxon>ecological metagenomes</taxon>
    </lineage>
</organism>